<dbReference type="Proteomes" id="UP001164539">
    <property type="component" value="Chromosome 4"/>
</dbReference>
<evidence type="ECO:0000313" key="1">
    <source>
        <dbReference type="EMBL" id="KAJ4721284.1"/>
    </source>
</evidence>
<comment type="caution">
    <text evidence="1">The sequence shown here is derived from an EMBL/GenBank/DDBJ whole genome shotgun (WGS) entry which is preliminary data.</text>
</comment>
<reference evidence="1 2" key="1">
    <citation type="journal article" date="2023" name="Science">
        <title>Complex scaffold remodeling in plant triterpene biosynthesis.</title>
        <authorList>
            <person name="De La Pena R."/>
            <person name="Hodgson H."/>
            <person name="Liu J.C."/>
            <person name="Stephenson M.J."/>
            <person name="Martin A.C."/>
            <person name="Owen C."/>
            <person name="Harkess A."/>
            <person name="Leebens-Mack J."/>
            <person name="Jimenez L.E."/>
            <person name="Osbourn A."/>
            <person name="Sattely E.S."/>
        </authorList>
    </citation>
    <scope>NUCLEOTIDE SEQUENCE [LARGE SCALE GENOMIC DNA]</scope>
    <source>
        <strain evidence="2">cv. JPN11</strain>
        <tissue evidence="1">Leaf</tissue>
    </source>
</reference>
<keyword evidence="2" id="KW-1185">Reference proteome</keyword>
<name>A0ACC1YCU5_MELAZ</name>
<evidence type="ECO:0000313" key="2">
    <source>
        <dbReference type="Proteomes" id="UP001164539"/>
    </source>
</evidence>
<sequence length="174" mass="19085">MENLQAKEPCCLWQRESYEDAIAVHLPGLKREEVMVNFKSPGVLTITGESLMDRRVNFRKEIKISKHCLRNEITAKFSDHDGILRLEVPKRIPLPTVSASHQASEEEIGKPKQNVGEDHNVPAAEGTAAILSMLCKSIMKRTSGLQILGVETALKLGASAAVGTYVAYKLTSTG</sequence>
<dbReference type="EMBL" id="CM051397">
    <property type="protein sequence ID" value="KAJ4721284.1"/>
    <property type="molecule type" value="Genomic_DNA"/>
</dbReference>
<organism evidence="1 2">
    <name type="scientific">Melia azedarach</name>
    <name type="common">Chinaberry tree</name>
    <dbReference type="NCBI Taxonomy" id="155640"/>
    <lineage>
        <taxon>Eukaryota</taxon>
        <taxon>Viridiplantae</taxon>
        <taxon>Streptophyta</taxon>
        <taxon>Embryophyta</taxon>
        <taxon>Tracheophyta</taxon>
        <taxon>Spermatophyta</taxon>
        <taxon>Magnoliopsida</taxon>
        <taxon>eudicotyledons</taxon>
        <taxon>Gunneridae</taxon>
        <taxon>Pentapetalae</taxon>
        <taxon>rosids</taxon>
        <taxon>malvids</taxon>
        <taxon>Sapindales</taxon>
        <taxon>Meliaceae</taxon>
        <taxon>Melia</taxon>
    </lineage>
</organism>
<proteinExistence type="predicted"/>
<protein>
    <submittedName>
        <fullName evidence="1">Inactive protein RESTRICTED TEV MOVEMENT 2-like</fullName>
    </submittedName>
</protein>
<gene>
    <name evidence="1" type="ORF">OWV82_008990</name>
</gene>
<accession>A0ACC1YCU5</accession>